<dbReference type="AlphaFoldDB" id="A0A016XL61"/>
<sequence>MGALHVLSGGAARGLIAKLREDFHKQTGRVIEARFGAVGLMRDRLLAGEACDVLILSQALIEELVVAGRVMPGSARSLGLVRTGVAVKAGEPVPCLETTEAFKDALLAARAIYFADPAKTRAGTHLMQVFQRLGLMPELAPKLHFFNNGSTALQTLSEAQDAEARGVLVCTHMTEILTTPGVLCAGVLPKGFELATIYTAAITARSEQPQAARLLIDMLAAPEAAAGRRAGGFE</sequence>
<dbReference type="PANTHER" id="PTHR30632">
    <property type="entry name" value="MOLYBDATE-BINDING PERIPLASMIC PROTEIN"/>
    <property type="match status" value="1"/>
</dbReference>
<accession>A0A016XL61</accession>
<dbReference type="Gene3D" id="3.40.190.10">
    <property type="entry name" value="Periplasmic binding protein-like II"/>
    <property type="match status" value="2"/>
</dbReference>
<dbReference type="STRING" id="1458275.AZ34_17205"/>
<dbReference type="PANTHER" id="PTHR30632:SF11">
    <property type="entry name" value="BLR4797 PROTEIN"/>
    <property type="match status" value="1"/>
</dbReference>
<dbReference type="EMBL" id="JEMG01000001">
    <property type="protein sequence ID" value="EYC52630.1"/>
    <property type="molecule type" value="Genomic_DNA"/>
</dbReference>
<gene>
    <name evidence="1" type="ORF">AZ34_17205</name>
</gene>
<dbReference type="Pfam" id="PF13531">
    <property type="entry name" value="SBP_bac_11"/>
    <property type="match status" value="1"/>
</dbReference>
<name>A0A016XL61_9BURK</name>
<dbReference type="Proteomes" id="UP000023268">
    <property type="component" value="Unassembled WGS sequence"/>
</dbReference>
<protein>
    <submittedName>
        <fullName evidence="1">Molybdate ABC transporter substrate-binding protein</fullName>
    </submittedName>
</protein>
<organism evidence="1 2">
    <name type="scientific">Hylemonella gracilis str. Niagara R</name>
    <dbReference type="NCBI Taxonomy" id="1458275"/>
    <lineage>
        <taxon>Bacteria</taxon>
        <taxon>Pseudomonadati</taxon>
        <taxon>Pseudomonadota</taxon>
        <taxon>Betaproteobacteria</taxon>
        <taxon>Burkholderiales</taxon>
        <taxon>Comamonadaceae</taxon>
        <taxon>Hylemonella</taxon>
    </lineage>
</organism>
<proteinExistence type="predicted"/>
<dbReference type="RefSeq" id="WP_035610251.1">
    <property type="nucleotide sequence ID" value="NZ_JEMG01000001.1"/>
</dbReference>
<comment type="caution">
    <text evidence="1">The sequence shown here is derived from an EMBL/GenBank/DDBJ whole genome shotgun (WGS) entry which is preliminary data.</text>
</comment>
<dbReference type="GO" id="GO:0030973">
    <property type="term" value="F:molybdate ion binding"/>
    <property type="evidence" value="ECO:0007669"/>
    <property type="project" value="TreeGrafter"/>
</dbReference>
<dbReference type="OrthoDB" id="8902433at2"/>
<evidence type="ECO:0000313" key="2">
    <source>
        <dbReference type="Proteomes" id="UP000023268"/>
    </source>
</evidence>
<dbReference type="GO" id="GO:0015689">
    <property type="term" value="P:molybdate ion transport"/>
    <property type="evidence" value="ECO:0007669"/>
    <property type="project" value="TreeGrafter"/>
</dbReference>
<dbReference type="eggNOG" id="COG0725">
    <property type="taxonomic scope" value="Bacteria"/>
</dbReference>
<dbReference type="SUPFAM" id="SSF53850">
    <property type="entry name" value="Periplasmic binding protein-like II"/>
    <property type="match status" value="1"/>
</dbReference>
<dbReference type="InterPro" id="IPR050682">
    <property type="entry name" value="ModA/WtpA"/>
</dbReference>
<reference evidence="1 2" key="1">
    <citation type="submission" date="2014-02" db="EMBL/GenBank/DDBJ databases">
        <title>Draft Genome of Hylemonella gracilis isolated from the Niagara River.</title>
        <authorList>
            <person name="Pawlowski D.R."/>
            <person name="Koudelka G.B."/>
        </authorList>
    </citation>
    <scope>NUCLEOTIDE SEQUENCE [LARGE SCALE GENOMIC DNA]</scope>
    <source>
        <strain evidence="1 2">Niagara R</strain>
    </source>
</reference>
<evidence type="ECO:0000313" key="1">
    <source>
        <dbReference type="EMBL" id="EYC52630.1"/>
    </source>
</evidence>